<dbReference type="GO" id="GO:0016607">
    <property type="term" value="C:nuclear speck"/>
    <property type="evidence" value="ECO:0007669"/>
    <property type="project" value="UniProtKB-SubCell"/>
</dbReference>
<dbReference type="InterPro" id="IPR001660">
    <property type="entry name" value="SAM"/>
</dbReference>
<dbReference type="InterPro" id="IPR057509">
    <property type="entry name" value="C2_SHIP1-2_2nd"/>
</dbReference>
<evidence type="ECO:0000256" key="12">
    <source>
        <dbReference type="ARBA" id="ARBA00022859"/>
    </source>
</evidence>
<feature type="compositionally biased region" description="Low complexity" evidence="19">
    <location>
        <begin position="939"/>
        <end position="965"/>
    </location>
</feature>
<dbReference type="SMART" id="SM00128">
    <property type="entry name" value="IPPc"/>
    <property type="match status" value="1"/>
</dbReference>
<dbReference type="InterPro" id="IPR057510">
    <property type="entry name" value="C2_SHIP1-2_first"/>
</dbReference>
<evidence type="ECO:0000256" key="3">
    <source>
        <dbReference type="ARBA" id="ARBA00004324"/>
    </source>
</evidence>
<dbReference type="Gene3D" id="3.30.505.10">
    <property type="entry name" value="SH2 domain"/>
    <property type="match status" value="1"/>
</dbReference>
<dbReference type="Gene3D" id="1.10.150.50">
    <property type="entry name" value="Transcription Factor, Ets-1"/>
    <property type="match status" value="1"/>
</dbReference>
<evidence type="ECO:0000313" key="22">
    <source>
        <dbReference type="EMBL" id="CAI8000459.1"/>
    </source>
</evidence>
<evidence type="ECO:0000256" key="19">
    <source>
        <dbReference type="SAM" id="MobiDB-lite"/>
    </source>
</evidence>
<evidence type="ECO:0000256" key="14">
    <source>
        <dbReference type="ARBA" id="ARBA00023130"/>
    </source>
</evidence>
<dbReference type="SUPFAM" id="SSF56219">
    <property type="entry name" value="DNase I-like"/>
    <property type="match status" value="1"/>
</dbReference>
<feature type="region of interest" description="Disordered" evidence="19">
    <location>
        <begin position="1062"/>
        <end position="1131"/>
    </location>
</feature>
<evidence type="ECO:0000256" key="18">
    <source>
        <dbReference type="PROSITE-ProRule" id="PRU00191"/>
    </source>
</evidence>
<evidence type="ECO:0000256" key="13">
    <source>
        <dbReference type="ARBA" id="ARBA00022999"/>
    </source>
</evidence>
<dbReference type="GO" id="GO:0045087">
    <property type="term" value="P:innate immune response"/>
    <property type="evidence" value="ECO:0007669"/>
    <property type="project" value="UniProtKB-KW"/>
</dbReference>
<evidence type="ECO:0000259" key="20">
    <source>
        <dbReference type="PROSITE" id="PS50001"/>
    </source>
</evidence>
<dbReference type="GO" id="GO:0016020">
    <property type="term" value="C:membrane"/>
    <property type="evidence" value="ECO:0007669"/>
    <property type="project" value="UniProtKB-SubCell"/>
</dbReference>
<dbReference type="PROSITE" id="PS50001">
    <property type="entry name" value="SH2"/>
    <property type="match status" value="1"/>
</dbReference>
<dbReference type="GO" id="GO:0046856">
    <property type="term" value="P:phosphatidylinositol dephosphorylation"/>
    <property type="evidence" value="ECO:0007669"/>
    <property type="project" value="InterPro"/>
</dbReference>
<dbReference type="GO" id="GO:0030175">
    <property type="term" value="C:filopodium"/>
    <property type="evidence" value="ECO:0007669"/>
    <property type="project" value="UniProtKB-SubCell"/>
</dbReference>
<evidence type="ECO:0000256" key="17">
    <source>
        <dbReference type="ARBA" id="ARBA00023273"/>
    </source>
</evidence>
<evidence type="ECO:0000256" key="9">
    <source>
        <dbReference type="ARBA" id="ARBA00022553"/>
    </source>
</evidence>
<evidence type="ECO:0000259" key="21">
    <source>
        <dbReference type="PROSITE" id="PS50105"/>
    </source>
</evidence>
<dbReference type="EC" id="3.1.3.86" evidence="7"/>
<dbReference type="GO" id="GO:0009966">
    <property type="term" value="P:regulation of signal transduction"/>
    <property type="evidence" value="ECO:0007669"/>
    <property type="project" value="TreeGrafter"/>
</dbReference>
<dbReference type="PANTHER" id="PTHR46051">
    <property type="entry name" value="SH2 DOMAIN-CONTAINING PROTEIN"/>
    <property type="match status" value="1"/>
</dbReference>
<feature type="compositionally biased region" description="Polar residues" evidence="19">
    <location>
        <begin position="916"/>
        <end position="931"/>
    </location>
</feature>
<gene>
    <name evidence="22" type="ORF">GBAR_LOCUS2943</name>
</gene>
<evidence type="ECO:0000256" key="4">
    <source>
        <dbReference type="ARBA" id="ARBA00004486"/>
    </source>
</evidence>
<keyword evidence="14" id="KW-1064">Adaptive immunity</keyword>
<dbReference type="InterPro" id="IPR000300">
    <property type="entry name" value="IPPc"/>
</dbReference>
<keyword evidence="12" id="KW-0391">Immunity</keyword>
<comment type="similarity">
    <text evidence="6">Belongs to the inositol 1,4,5-trisphosphate 5-phosphatase family.</text>
</comment>
<feature type="domain" description="SH2" evidence="20">
    <location>
        <begin position="18"/>
        <end position="114"/>
    </location>
</feature>
<keyword evidence="8" id="KW-0963">Cytoplasm</keyword>
<evidence type="ECO:0000256" key="5">
    <source>
        <dbReference type="ARBA" id="ARBA00004510"/>
    </source>
</evidence>
<dbReference type="Pfam" id="PF00017">
    <property type="entry name" value="SH2"/>
    <property type="match status" value="1"/>
</dbReference>
<feature type="compositionally biased region" description="Pro residues" evidence="19">
    <location>
        <begin position="966"/>
        <end position="988"/>
    </location>
</feature>
<dbReference type="SMART" id="SM00252">
    <property type="entry name" value="SH2"/>
    <property type="match status" value="1"/>
</dbReference>
<evidence type="ECO:0000256" key="1">
    <source>
        <dbReference type="ARBA" id="ARBA00004170"/>
    </source>
</evidence>
<evidence type="ECO:0000256" key="16">
    <source>
        <dbReference type="ARBA" id="ARBA00023212"/>
    </source>
</evidence>
<feature type="compositionally biased region" description="Pro residues" evidence="19">
    <location>
        <begin position="1075"/>
        <end position="1085"/>
    </location>
</feature>
<evidence type="ECO:0000313" key="23">
    <source>
        <dbReference type="Proteomes" id="UP001174909"/>
    </source>
</evidence>
<dbReference type="Gene3D" id="3.60.10.10">
    <property type="entry name" value="Endonuclease/exonuclease/phosphatase"/>
    <property type="match status" value="1"/>
</dbReference>
<proteinExistence type="inferred from homology"/>
<keyword evidence="10" id="KW-0399">Innate immunity</keyword>
<comment type="caution">
    <text evidence="22">The sequence shown here is derived from an EMBL/GenBank/DDBJ whole genome shotgun (WGS) entry which is preliminary data.</text>
</comment>
<name>A0AA35R2L4_GEOBA</name>
<dbReference type="PROSITE" id="PS50105">
    <property type="entry name" value="SAM_DOMAIN"/>
    <property type="match status" value="1"/>
</dbReference>
<dbReference type="InterPro" id="IPR036860">
    <property type="entry name" value="SH2_dom_sf"/>
</dbReference>
<dbReference type="Pfam" id="PF24147">
    <property type="entry name" value="C2_SHIP1-2_2nd"/>
    <property type="match status" value="1"/>
</dbReference>
<dbReference type="SUPFAM" id="SSF47769">
    <property type="entry name" value="SAM/Pointed domain"/>
    <property type="match status" value="1"/>
</dbReference>
<evidence type="ECO:0000256" key="6">
    <source>
        <dbReference type="ARBA" id="ARBA00008734"/>
    </source>
</evidence>
<keyword evidence="11" id="KW-0378">Hydrolase</keyword>
<keyword evidence="16" id="KW-0206">Cytoskeleton</keyword>
<protein>
    <recommendedName>
        <fullName evidence="7">phosphatidylinositol-3,4,5-trisphosphate 5-phosphatase</fullName>
        <ecNumber evidence="7">3.1.3.86</ecNumber>
    </recommendedName>
</protein>
<feature type="domain" description="SAM" evidence="21">
    <location>
        <begin position="1140"/>
        <end position="1203"/>
    </location>
</feature>
<dbReference type="FunFam" id="3.60.10.10:FF:000005">
    <property type="entry name" value="phosphatidylinositol 3,4,5-trisphosphate 5-phosphatase 1"/>
    <property type="match status" value="1"/>
</dbReference>
<dbReference type="GO" id="GO:0005856">
    <property type="term" value="C:cytoskeleton"/>
    <property type="evidence" value="ECO:0007669"/>
    <property type="project" value="UniProtKB-SubCell"/>
</dbReference>
<dbReference type="Pfam" id="PF22669">
    <property type="entry name" value="Exo_endo_phos2"/>
    <property type="match status" value="1"/>
</dbReference>
<dbReference type="GO" id="GO:0030027">
    <property type="term" value="C:lamellipodium"/>
    <property type="evidence" value="ECO:0007669"/>
    <property type="project" value="UniProtKB-SubCell"/>
</dbReference>
<dbReference type="Pfam" id="PF07647">
    <property type="entry name" value="SAM_2"/>
    <property type="match status" value="1"/>
</dbReference>
<dbReference type="PANTHER" id="PTHR46051:SF1">
    <property type="entry name" value="INOSITOL POLYPHOSPHATE-RELATED PHOSPHATASE DOMAIN-CONTAINING PROTEIN"/>
    <property type="match status" value="1"/>
</dbReference>
<organism evidence="22 23">
    <name type="scientific">Geodia barretti</name>
    <name type="common">Barrett's horny sponge</name>
    <dbReference type="NCBI Taxonomy" id="519541"/>
    <lineage>
        <taxon>Eukaryota</taxon>
        <taxon>Metazoa</taxon>
        <taxon>Porifera</taxon>
        <taxon>Demospongiae</taxon>
        <taxon>Heteroscleromorpha</taxon>
        <taxon>Tetractinellida</taxon>
        <taxon>Astrophorina</taxon>
        <taxon>Geodiidae</taxon>
        <taxon>Geodia</taxon>
    </lineage>
</organism>
<evidence type="ECO:0000256" key="8">
    <source>
        <dbReference type="ARBA" id="ARBA00022490"/>
    </source>
</evidence>
<dbReference type="PRINTS" id="PR00401">
    <property type="entry name" value="SH2DOMAIN"/>
</dbReference>
<feature type="compositionally biased region" description="Pro residues" evidence="19">
    <location>
        <begin position="1117"/>
        <end position="1127"/>
    </location>
</feature>
<dbReference type="InterPro" id="IPR000980">
    <property type="entry name" value="SH2"/>
</dbReference>
<evidence type="ECO:0000256" key="10">
    <source>
        <dbReference type="ARBA" id="ARBA00022588"/>
    </source>
</evidence>
<dbReference type="GO" id="GO:0002250">
    <property type="term" value="P:adaptive immune response"/>
    <property type="evidence" value="ECO:0007669"/>
    <property type="project" value="UniProtKB-KW"/>
</dbReference>
<dbReference type="InterPro" id="IPR013761">
    <property type="entry name" value="SAM/pointed_sf"/>
</dbReference>
<dbReference type="EMBL" id="CASHTH010000403">
    <property type="protein sequence ID" value="CAI8000459.1"/>
    <property type="molecule type" value="Genomic_DNA"/>
</dbReference>
<accession>A0AA35R2L4</accession>
<dbReference type="SUPFAM" id="SSF55550">
    <property type="entry name" value="SH2 domain"/>
    <property type="match status" value="1"/>
</dbReference>
<dbReference type="AlphaFoldDB" id="A0AA35R2L4"/>
<evidence type="ECO:0000256" key="7">
    <source>
        <dbReference type="ARBA" id="ARBA00012981"/>
    </source>
</evidence>
<dbReference type="Pfam" id="PF24150">
    <property type="entry name" value="C2_SHIP1-2_first"/>
    <property type="match status" value="1"/>
</dbReference>
<dbReference type="GO" id="GO:0050776">
    <property type="term" value="P:regulation of immune response"/>
    <property type="evidence" value="ECO:0007669"/>
    <property type="project" value="TreeGrafter"/>
</dbReference>
<dbReference type="GO" id="GO:0034485">
    <property type="term" value="F:phosphatidylinositol-3,4,5-trisphosphate 5-phosphatase activity"/>
    <property type="evidence" value="ECO:0007669"/>
    <property type="project" value="UniProtKB-EC"/>
</dbReference>
<feature type="region of interest" description="Disordered" evidence="19">
    <location>
        <begin position="916"/>
        <end position="1021"/>
    </location>
</feature>
<evidence type="ECO:0000256" key="2">
    <source>
        <dbReference type="ARBA" id="ARBA00004245"/>
    </source>
</evidence>
<evidence type="ECO:0000256" key="11">
    <source>
        <dbReference type="ARBA" id="ARBA00022801"/>
    </source>
</evidence>
<dbReference type="Proteomes" id="UP001174909">
    <property type="component" value="Unassembled WGS sequence"/>
</dbReference>
<sequence>MSFPGERSGMTAASTNQWFHKNIGRMETEKLLVENTEDGSFLIRKSDNVKGAYVLSTIYQQRIHHYRIIPTEDGLLSVQAQEGVEKRPFRSLEDLVDYYSHRGRGLVCPLVRPIAQTNEDEEPPDSDDEHELDDGNREEKIVSKFLLASLSTLTLNIDSDDGFIDRLKAYLTGDISVDIQSMVSPAPQLTHLKLLLKEDCEIIHKGLDRLMERVDLLQSLFERAGGAKEVGKRSSLSRRRRSRAGETDFDSLSLKLRECSESVQSLETTSFQMLRELSAGITGQSRPAGSLGQVAPLVGGPPNNTPSNGEQEDEEEEVEVMFETKTEGLGHGRKYNIAVNLAEGKLTFKKHGESNSSSYSHQQVLQLIKSRSKEQRLGILLAGQNRKDHNFINMQAREQFCQLIQLIRNRMKAGTGMDQDSVSIFVGTWNMGDASPPGDISSWFRSAGKGKTLPHALAQPHDIYAIGTQECNVSEKEWLSKIRGTLKMVHDMDYEKLASQTLWGIRLVIFVKPEHINKITHVQGSQVRTGIGNALGNKGGVGITFFYGSVSMCFINCHLTSGNEKCSRRNQNYYDILKGMGALKQRKLNQFFLTNQFHHLFFFGDLNYRVDLGATEIVEFAKRENHGSIFKEDQLRKQMEQKKIFVGFDEAPILFPPTYRFARGRRSLDDYVWVKQKRAGIRLNVPSYCDRVLWCSYPGTIIANSSYGACTDIMTSDHSPLFASFQVGGVKQFVPEPGRGLGSGENQTFIIVDSLKAKIQTSSKTSFFVEIYSNCFEGVQRGSVNDEWIDTQAGYVWPVWCGRDHVFKVPPIVTQLEYLEQQHILILLKSTESDESYAECCVSLRGLFAPAPVSVTKTLIHQGQEIGVLEAYIHVTLDHYPKPEEDLYSDLNFITADDSSDLDSGRNRAIAHSFINSTSNGVGGRTSSMSDRSIHHVARSSTHSSSSSSSFSSLTSLRSHVSQQPLPSPPVPAEKPPPVPISSPPPPLPKRRDLSHRPSSAQDSPHQPPTPVARKPESIAVTGRQESTALLQALSVTSSGDAAGRRGSAPHHQLLLAHQNQLTPPEPAPRTHHPPTLPGGNPPIPLRRNQSLRKVGKNSDDGPSVPPRHSSRDRLELPPPPLPPKSPEPTSLNRAIEASRKLSSVEDLLSLHGLSQYTKKLVENGYDDILFISEITDIELIEIGVASPAERARLLKIFSAYAS</sequence>
<comment type="subcellular location">
    <subcellularLocation>
        <location evidence="4">Cell projection</location>
        <location evidence="4">Filopodium</location>
    </subcellularLocation>
    <subcellularLocation>
        <location evidence="5">Cell projection</location>
        <location evidence="5">Lamellipodium</location>
    </subcellularLocation>
    <subcellularLocation>
        <location evidence="2">Cytoplasm</location>
        <location evidence="2">Cytoskeleton</location>
    </subcellularLocation>
    <subcellularLocation>
        <location evidence="1">Membrane</location>
        <topology evidence="1">Peripheral membrane protein</topology>
    </subcellularLocation>
    <subcellularLocation>
        <location evidence="3">Nucleus speckle</location>
    </subcellularLocation>
</comment>
<dbReference type="InterPro" id="IPR036691">
    <property type="entry name" value="Endo/exonu/phosph_ase_sf"/>
</dbReference>
<keyword evidence="23" id="KW-1185">Reference proteome</keyword>
<keyword evidence="17" id="KW-0966">Cell projection</keyword>
<keyword evidence="13 18" id="KW-0727">SH2 domain</keyword>
<keyword evidence="15" id="KW-0472">Membrane</keyword>
<keyword evidence="9" id="KW-0597">Phosphoprotein</keyword>
<evidence type="ECO:0000256" key="15">
    <source>
        <dbReference type="ARBA" id="ARBA00023136"/>
    </source>
</evidence>
<reference evidence="22" key="1">
    <citation type="submission" date="2023-03" db="EMBL/GenBank/DDBJ databases">
        <authorList>
            <person name="Steffen K."/>
            <person name="Cardenas P."/>
        </authorList>
    </citation>
    <scope>NUCLEOTIDE SEQUENCE</scope>
</reference>